<accession>A0AAJ0LZB6</accession>
<dbReference type="InterPro" id="IPR004345">
    <property type="entry name" value="TB2_DP1_HVA22"/>
</dbReference>
<organism evidence="3 4">
    <name type="scientific">Chaetomium strumarium</name>
    <dbReference type="NCBI Taxonomy" id="1170767"/>
    <lineage>
        <taxon>Eukaryota</taxon>
        <taxon>Fungi</taxon>
        <taxon>Dikarya</taxon>
        <taxon>Ascomycota</taxon>
        <taxon>Pezizomycotina</taxon>
        <taxon>Sordariomycetes</taxon>
        <taxon>Sordariomycetidae</taxon>
        <taxon>Sordariales</taxon>
        <taxon>Chaetomiaceae</taxon>
        <taxon>Chaetomium</taxon>
    </lineage>
</organism>
<feature type="compositionally biased region" description="Acidic residues" evidence="2">
    <location>
        <begin position="326"/>
        <end position="339"/>
    </location>
</feature>
<evidence type="ECO:0000313" key="4">
    <source>
        <dbReference type="Proteomes" id="UP001273166"/>
    </source>
</evidence>
<comment type="caution">
    <text evidence="3">The sequence shown here is derived from an EMBL/GenBank/DDBJ whole genome shotgun (WGS) entry which is preliminary data.</text>
</comment>
<comment type="similarity">
    <text evidence="1">Belongs to the DP1 family.</text>
</comment>
<dbReference type="GeneID" id="87882248"/>
<reference evidence="3" key="1">
    <citation type="journal article" date="2023" name="Mol. Phylogenet. Evol.">
        <title>Genome-scale phylogeny and comparative genomics of the fungal order Sordariales.</title>
        <authorList>
            <person name="Hensen N."/>
            <person name="Bonometti L."/>
            <person name="Westerberg I."/>
            <person name="Brannstrom I.O."/>
            <person name="Guillou S."/>
            <person name="Cros-Aarteil S."/>
            <person name="Calhoun S."/>
            <person name="Haridas S."/>
            <person name="Kuo A."/>
            <person name="Mondo S."/>
            <person name="Pangilinan J."/>
            <person name="Riley R."/>
            <person name="LaButti K."/>
            <person name="Andreopoulos B."/>
            <person name="Lipzen A."/>
            <person name="Chen C."/>
            <person name="Yan M."/>
            <person name="Daum C."/>
            <person name="Ng V."/>
            <person name="Clum A."/>
            <person name="Steindorff A."/>
            <person name="Ohm R.A."/>
            <person name="Martin F."/>
            <person name="Silar P."/>
            <person name="Natvig D.O."/>
            <person name="Lalanne C."/>
            <person name="Gautier V."/>
            <person name="Ament-Velasquez S.L."/>
            <person name="Kruys A."/>
            <person name="Hutchinson M.I."/>
            <person name="Powell A.J."/>
            <person name="Barry K."/>
            <person name="Miller A.N."/>
            <person name="Grigoriev I.V."/>
            <person name="Debuchy R."/>
            <person name="Gladieux P."/>
            <person name="Hiltunen Thoren M."/>
            <person name="Johannesson H."/>
        </authorList>
    </citation>
    <scope>NUCLEOTIDE SEQUENCE</scope>
    <source>
        <strain evidence="3">CBS 333.67</strain>
    </source>
</reference>
<proteinExistence type="inferred from homology"/>
<keyword evidence="1" id="KW-1133">Transmembrane helix</keyword>
<comment type="caution">
    <text evidence="1">Lacks conserved residue(s) required for the propagation of feature annotation.</text>
</comment>
<feature type="transmembrane region" description="Helical" evidence="1">
    <location>
        <begin position="57"/>
        <end position="77"/>
    </location>
</feature>
<feature type="compositionally biased region" description="Basic and acidic residues" evidence="2">
    <location>
        <begin position="310"/>
        <end position="320"/>
    </location>
</feature>
<dbReference type="GO" id="GO:0016020">
    <property type="term" value="C:membrane"/>
    <property type="evidence" value="ECO:0007669"/>
    <property type="project" value="UniProtKB-SubCell"/>
</dbReference>
<name>A0AAJ0LZB6_9PEZI</name>
<dbReference type="Proteomes" id="UP001273166">
    <property type="component" value="Unassembled WGS sequence"/>
</dbReference>
<dbReference type="AlphaFoldDB" id="A0AAJ0LZB6"/>
<dbReference type="PANTHER" id="PTHR12300">
    <property type="entry name" value="HVA22-LIKE PROTEINS"/>
    <property type="match status" value="1"/>
</dbReference>
<protein>
    <recommendedName>
        <fullName evidence="1">Protein YOP1</fullName>
    </recommendedName>
</protein>
<keyword evidence="4" id="KW-1185">Reference proteome</keyword>
<feature type="region of interest" description="Disordered" evidence="2">
    <location>
        <begin position="206"/>
        <end position="230"/>
    </location>
</feature>
<feature type="compositionally biased region" description="Low complexity" evidence="2">
    <location>
        <begin position="298"/>
        <end position="309"/>
    </location>
</feature>
<dbReference type="EMBL" id="JAUDZG010000006">
    <property type="protein sequence ID" value="KAK3303200.1"/>
    <property type="molecule type" value="Genomic_DNA"/>
</dbReference>
<feature type="compositionally biased region" description="Low complexity" evidence="2">
    <location>
        <begin position="206"/>
        <end position="226"/>
    </location>
</feature>
<feature type="transmembrane region" description="Helical" evidence="1">
    <location>
        <begin position="34"/>
        <end position="50"/>
    </location>
</feature>
<dbReference type="Pfam" id="PF03134">
    <property type="entry name" value="TB2_DP1_HVA22"/>
    <property type="match status" value="1"/>
</dbReference>
<keyword evidence="1" id="KW-0812">Transmembrane</keyword>
<feature type="region of interest" description="Disordered" evidence="2">
    <location>
        <begin position="266"/>
        <end position="381"/>
    </location>
</feature>
<dbReference type="RefSeq" id="XP_062718980.1">
    <property type="nucleotide sequence ID" value="XM_062863419.1"/>
</dbReference>
<dbReference type="PANTHER" id="PTHR12300:SF177">
    <property type="entry name" value="PROTEIN YOP1"/>
    <property type="match status" value="1"/>
</dbReference>
<comment type="subcellular location">
    <subcellularLocation>
        <location evidence="1">Membrane</location>
        <topology evidence="1">Multi-pass membrane protein</topology>
    </subcellularLocation>
</comment>
<feature type="compositionally biased region" description="Gly residues" evidence="2">
    <location>
        <begin position="360"/>
        <end position="381"/>
    </location>
</feature>
<evidence type="ECO:0000256" key="2">
    <source>
        <dbReference type="SAM" id="MobiDB-lite"/>
    </source>
</evidence>
<evidence type="ECO:0000313" key="3">
    <source>
        <dbReference type="EMBL" id="KAK3303200.1"/>
    </source>
</evidence>
<gene>
    <name evidence="3" type="ORF">B0T15DRAFT_266799</name>
</gene>
<keyword evidence="1" id="KW-0472">Membrane</keyword>
<sequence length="381" mass="41054">MFDIFAKLLSSIASFLFPLFASYKALKTSDPSQLTPWLMYWVVLACVLLVESWTEWILFWIPFYAYIRLLFLLYLVLPQTQGARLIYEEYIHPRLEENETAIEEFIASAHDRLRSAGIAYLKRAIELLKTNVLGLPPSAEPAAAPEPQSAQSYTQSLLARFTLPTPKWATTTPASGTAPGAAGLTNDFYNLLASAVSAAATTFPTSSAATKPSASAPEAESSSSSSRGIIPESVRTASAAARMSFIRAQRERLRIVMSALDKEEADAVETARRQEQQQQQQGSGLGVGGQRKSLSEQSVGSTSGLSLSKSRSEGDFEKLEAFSSGAEEEDLEFREDVDVDATPVEGVRKRGGGQSWIAWGWGGGSGGGGGGEGGRSSGMEK</sequence>
<reference evidence="3" key="2">
    <citation type="submission" date="2023-06" db="EMBL/GenBank/DDBJ databases">
        <authorList>
            <consortium name="Lawrence Berkeley National Laboratory"/>
            <person name="Mondo S.J."/>
            <person name="Hensen N."/>
            <person name="Bonometti L."/>
            <person name="Westerberg I."/>
            <person name="Brannstrom I.O."/>
            <person name="Guillou S."/>
            <person name="Cros-Aarteil S."/>
            <person name="Calhoun S."/>
            <person name="Haridas S."/>
            <person name="Kuo A."/>
            <person name="Pangilinan J."/>
            <person name="Riley R."/>
            <person name="Labutti K."/>
            <person name="Andreopoulos B."/>
            <person name="Lipzen A."/>
            <person name="Chen C."/>
            <person name="Yanf M."/>
            <person name="Daum C."/>
            <person name="Ng V."/>
            <person name="Clum A."/>
            <person name="Steindorff A."/>
            <person name="Ohm R."/>
            <person name="Martin F."/>
            <person name="Silar P."/>
            <person name="Natvig D."/>
            <person name="Lalanne C."/>
            <person name="Gautier V."/>
            <person name="Ament-Velasquez S.L."/>
            <person name="Kruys A."/>
            <person name="Hutchinson M.I."/>
            <person name="Powell A.J."/>
            <person name="Barry K."/>
            <person name="Miller A.N."/>
            <person name="Grigoriev I.V."/>
            <person name="Debuchy R."/>
            <person name="Gladieux P."/>
            <person name="Thoren M.H."/>
            <person name="Johannesson H."/>
        </authorList>
    </citation>
    <scope>NUCLEOTIDE SEQUENCE</scope>
    <source>
        <strain evidence="3">CBS 333.67</strain>
    </source>
</reference>
<evidence type="ECO:0000256" key="1">
    <source>
        <dbReference type="RuleBase" id="RU362006"/>
    </source>
</evidence>